<sequence>MNISFNNEYDKLASCIIAYPCNIQVSSNISPAGQIDKLIASKQYNKLINTLMDNDVKTYLFDLNGSTAQVFTRDIGFVINDILFVSNMTQPERQTEIAGLIDLAKQHNIKNHIMTNKAEGGDILVHQGKLFIGVGNRTSEEAVEEILHVLSLNNYQYEVIKVYFNKTKIHLDCVFNILDKNTCITTIDIFNPEDVLKHFANAIEIPIEELDSLAANIIDIGNDIILCSSEAFSKSLKRHGYKTIYIEFNEIIKASGSLGCCLMPLLKV</sequence>
<proteinExistence type="predicted"/>
<dbReference type="GO" id="GO:0016990">
    <property type="term" value="F:arginine deiminase activity"/>
    <property type="evidence" value="ECO:0007669"/>
    <property type="project" value="TreeGrafter"/>
</dbReference>
<protein>
    <submittedName>
        <fullName evidence="1">N-Dimethylarginine dimethylaminohydrolase</fullName>
    </submittedName>
</protein>
<dbReference type="PANTHER" id="PTHR47271">
    <property type="entry name" value="ARGININE DEIMINASE"/>
    <property type="match status" value="1"/>
</dbReference>
<keyword evidence="2" id="KW-1185">Reference proteome</keyword>
<gene>
    <name evidence="1" type="ORF">SAMN03080606_03953</name>
</gene>
<organism evidence="1 2">
    <name type="scientific">Alkaliphilus peptidifermentans DSM 18978</name>
    <dbReference type="NCBI Taxonomy" id="1120976"/>
    <lineage>
        <taxon>Bacteria</taxon>
        <taxon>Bacillati</taxon>
        <taxon>Bacillota</taxon>
        <taxon>Clostridia</taxon>
        <taxon>Peptostreptococcales</taxon>
        <taxon>Natronincolaceae</taxon>
        <taxon>Alkaliphilus</taxon>
    </lineage>
</organism>
<name>A0A1G5L0Y6_9FIRM</name>
<dbReference type="PANTHER" id="PTHR47271:SF2">
    <property type="entry name" value="ARGININE DEIMINASE"/>
    <property type="match status" value="1"/>
</dbReference>
<reference evidence="1 2" key="1">
    <citation type="submission" date="2016-10" db="EMBL/GenBank/DDBJ databases">
        <authorList>
            <person name="de Groot N.N."/>
        </authorList>
    </citation>
    <scope>NUCLEOTIDE SEQUENCE [LARGE SCALE GENOMIC DNA]</scope>
    <source>
        <strain evidence="1 2">DSM 18978</strain>
    </source>
</reference>
<evidence type="ECO:0000313" key="1">
    <source>
        <dbReference type="EMBL" id="SCZ06476.1"/>
    </source>
</evidence>
<dbReference type="Proteomes" id="UP000198636">
    <property type="component" value="Unassembled WGS sequence"/>
</dbReference>
<dbReference type="RefSeq" id="WP_091547141.1">
    <property type="nucleotide sequence ID" value="NZ_FMUS01000035.1"/>
</dbReference>
<dbReference type="Pfam" id="PF02274">
    <property type="entry name" value="ADI"/>
    <property type="match status" value="1"/>
</dbReference>
<dbReference type="STRING" id="1120976.SAMN03080606_03953"/>
<dbReference type="OrthoDB" id="9814070at2"/>
<dbReference type="AlphaFoldDB" id="A0A1G5L0Y6"/>
<dbReference type="GO" id="GO:0019546">
    <property type="term" value="P:L-arginine deiminase pathway"/>
    <property type="evidence" value="ECO:0007669"/>
    <property type="project" value="TreeGrafter"/>
</dbReference>
<dbReference type="SUPFAM" id="SSF55909">
    <property type="entry name" value="Pentein"/>
    <property type="match status" value="1"/>
</dbReference>
<evidence type="ECO:0000313" key="2">
    <source>
        <dbReference type="Proteomes" id="UP000198636"/>
    </source>
</evidence>
<keyword evidence="1" id="KW-0378">Hydrolase</keyword>
<dbReference type="Gene3D" id="3.75.10.10">
    <property type="entry name" value="L-arginine/glycine Amidinotransferase, Chain A"/>
    <property type="match status" value="1"/>
</dbReference>
<accession>A0A1G5L0Y6</accession>
<dbReference type="EMBL" id="FMUS01000035">
    <property type="protein sequence ID" value="SCZ06476.1"/>
    <property type="molecule type" value="Genomic_DNA"/>
</dbReference>